<keyword evidence="4" id="KW-0396">Initiation factor</keyword>
<dbReference type="SUPFAM" id="SSF100950">
    <property type="entry name" value="NagB/RpiA/CoA transferase-like"/>
    <property type="match status" value="1"/>
</dbReference>
<reference evidence="11 12" key="1">
    <citation type="submission" date="2024-09" db="EMBL/GenBank/DDBJ databases">
        <title>Rethinking Asexuality: The Enigmatic Case of Functional Sexual Genes in Lepraria (Stereocaulaceae).</title>
        <authorList>
            <person name="Doellman M."/>
            <person name="Sun Y."/>
            <person name="Barcenas-Pena A."/>
            <person name="Lumbsch H.T."/>
            <person name="Grewe F."/>
        </authorList>
    </citation>
    <scope>NUCLEOTIDE SEQUENCE [LARGE SCALE GENOMIC DNA]</scope>
    <source>
        <strain evidence="11 12">Grewe 0041</strain>
    </source>
</reference>
<organism evidence="11 12">
    <name type="scientific">Lepraria finkii</name>
    <dbReference type="NCBI Taxonomy" id="1340010"/>
    <lineage>
        <taxon>Eukaryota</taxon>
        <taxon>Fungi</taxon>
        <taxon>Dikarya</taxon>
        <taxon>Ascomycota</taxon>
        <taxon>Pezizomycotina</taxon>
        <taxon>Lecanoromycetes</taxon>
        <taxon>OSLEUM clade</taxon>
        <taxon>Lecanoromycetidae</taxon>
        <taxon>Lecanorales</taxon>
        <taxon>Lecanorineae</taxon>
        <taxon>Stereocaulaceae</taxon>
        <taxon>Lepraria</taxon>
    </lineage>
</organism>
<dbReference type="InterPro" id="IPR051855">
    <property type="entry name" value="eIF2B_beta_subunit"/>
</dbReference>
<evidence type="ECO:0000256" key="7">
    <source>
        <dbReference type="ARBA" id="ARBA00044228"/>
    </source>
</evidence>
<comment type="caution">
    <text evidence="11">The sequence shown here is derived from an EMBL/GenBank/DDBJ whole genome shotgun (WGS) entry which is preliminary data.</text>
</comment>
<comment type="subunit">
    <text evidence="8">Component of the translation initiation factor 2B (eIF2B) complex which is a heterodecamer of two sets of five different subunits: alpha, beta, gamma, delta and epsilon. Subunits alpha, beta and delta comprise a regulatory subcomplex and subunits epsilon and gamma comprise a catalytic subcomplex. Within the complex, the hexameric regulatory complex resides at the center, with the two heterodimeric catalytic subcomplexes bound on opposite sides.</text>
</comment>
<keyword evidence="12" id="KW-1185">Reference proteome</keyword>
<dbReference type="PANTHER" id="PTHR45859">
    <property type="entry name" value="TRANSLATION INITIATION FACTOR EIF-2B SUBUNIT BETA"/>
    <property type="match status" value="1"/>
</dbReference>
<dbReference type="Pfam" id="PF01008">
    <property type="entry name" value="IF-2B"/>
    <property type="match status" value="1"/>
</dbReference>
<dbReference type="EMBL" id="JBHFEH010000034">
    <property type="protein sequence ID" value="KAL2051546.1"/>
    <property type="molecule type" value="Genomic_DNA"/>
</dbReference>
<evidence type="ECO:0000256" key="2">
    <source>
        <dbReference type="ARBA" id="ARBA00007251"/>
    </source>
</evidence>
<proteinExistence type="inferred from homology"/>
<evidence type="ECO:0000256" key="6">
    <source>
        <dbReference type="ARBA" id="ARBA00044122"/>
    </source>
</evidence>
<dbReference type="Proteomes" id="UP001590951">
    <property type="component" value="Unassembled WGS sequence"/>
</dbReference>
<gene>
    <name evidence="11" type="ORF">ABVK25_008208</name>
</gene>
<sequence>MPGSTGILAPGLTTFKRSVRSKGVSVESSIDNLISLLKRRQIRDSRPCAIATAHLLRRVVETFKITDISRLIDRVQQIGQRLISAQPRELTTGNIVRRVLGVIREEVEEDREGEISGYSDAGTDSRPQTPREQDSRAPDYSALFPRSLTSSLLRHGEMDSKLEEIGDGRPQRPPLLTSQTSYAVTNTAPTVTSMFSLLSHPRSNVPSPTATPGSQSPGIHLSLTSQALANAGAVKDLKAEVVEGIQEILEELNQADDQIAGYALEHIHSNEVILTHTSSVTVQKFLLKAAARRKFTVVHAEAYPNNHEATHASVIGKAKGEPDDDLGSEVFQKTLTAAGVTVVLVPDSAVFALMSRVNKVILDTHAVLVNGDIVAAAGAKAIAKAAKLHCTPVVVLSGVYKLSPVYPFDPDALMENGDPSKVISYEDGDFVDKVEIENPLFDYVPVELVSLYITNLGGHAPSYLHCIIDDHYCAEDVDLDKSNAYR</sequence>
<name>A0ABR4B3G2_9LECA</name>
<feature type="region of interest" description="Disordered" evidence="10">
    <location>
        <begin position="111"/>
        <end position="141"/>
    </location>
</feature>
<protein>
    <recommendedName>
        <fullName evidence="6">Translation initiation factor eIF2B subunit beta</fullName>
    </recommendedName>
    <alternativeName>
        <fullName evidence="7">eIF2B GDP-GTP exchange factor subunit beta</fullName>
    </alternativeName>
</protein>
<evidence type="ECO:0000313" key="12">
    <source>
        <dbReference type="Proteomes" id="UP001590951"/>
    </source>
</evidence>
<comment type="similarity">
    <text evidence="2 9">Belongs to the eIF-2B alpha/beta/delta subunits family.</text>
</comment>
<keyword evidence="3" id="KW-0963">Cytoplasm</keyword>
<dbReference type="Gene3D" id="3.40.50.10470">
    <property type="entry name" value="Translation initiation factor eif-2b, domain 2"/>
    <property type="match status" value="1"/>
</dbReference>
<evidence type="ECO:0000313" key="11">
    <source>
        <dbReference type="EMBL" id="KAL2051546.1"/>
    </source>
</evidence>
<keyword evidence="5" id="KW-0648">Protein biosynthesis</keyword>
<evidence type="ECO:0000256" key="5">
    <source>
        <dbReference type="ARBA" id="ARBA00022917"/>
    </source>
</evidence>
<evidence type="ECO:0000256" key="4">
    <source>
        <dbReference type="ARBA" id="ARBA00022540"/>
    </source>
</evidence>
<evidence type="ECO:0000256" key="3">
    <source>
        <dbReference type="ARBA" id="ARBA00022490"/>
    </source>
</evidence>
<accession>A0ABR4B3G2</accession>
<dbReference type="PANTHER" id="PTHR45859:SF1">
    <property type="entry name" value="TRANSLATION INITIATION FACTOR EIF-2B SUBUNIT BETA"/>
    <property type="match status" value="1"/>
</dbReference>
<dbReference type="InterPro" id="IPR000649">
    <property type="entry name" value="IF-2B-related"/>
</dbReference>
<evidence type="ECO:0000256" key="9">
    <source>
        <dbReference type="RuleBase" id="RU003814"/>
    </source>
</evidence>
<evidence type="ECO:0000256" key="10">
    <source>
        <dbReference type="SAM" id="MobiDB-lite"/>
    </source>
</evidence>
<dbReference type="InterPro" id="IPR042529">
    <property type="entry name" value="IF_2B-like_C"/>
</dbReference>
<evidence type="ECO:0000256" key="1">
    <source>
        <dbReference type="ARBA" id="ARBA00004514"/>
    </source>
</evidence>
<feature type="region of interest" description="Disordered" evidence="10">
    <location>
        <begin position="199"/>
        <end position="218"/>
    </location>
</feature>
<dbReference type="InterPro" id="IPR037171">
    <property type="entry name" value="NagB/RpiA_transferase-like"/>
</dbReference>
<evidence type="ECO:0000256" key="8">
    <source>
        <dbReference type="ARBA" id="ARBA00046432"/>
    </source>
</evidence>
<comment type="subcellular location">
    <subcellularLocation>
        <location evidence="1">Cytoplasm</location>
        <location evidence="1">Cytosol</location>
    </subcellularLocation>
</comment>